<feature type="domain" description="RimM N-terminal" evidence="7">
    <location>
        <begin position="56"/>
        <end position="137"/>
    </location>
</feature>
<keyword evidence="2 5" id="KW-0690">Ribosome biogenesis</keyword>
<dbReference type="PANTHER" id="PTHR33692:SF1">
    <property type="entry name" value="RIBOSOME MATURATION FACTOR RIMM"/>
    <property type="match status" value="1"/>
</dbReference>
<feature type="compositionally biased region" description="Pro residues" evidence="6">
    <location>
        <begin position="42"/>
        <end position="51"/>
    </location>
</feature>
<evidence type="ECO:0000256" key="1">
    <source>
        <dbReference type="ARBA" id="ARBA00022490"/>
    </source>
</evidence>
<comment type="similarity">
    <text evidence="5">Belongs to the RimM family.</text>
</comment>
<dbReference type="InterPro" id="IPR056792">
    <property type="entry name" value="PRC_RimM"/>
</dbReference>
<evidence type="ECO:0000256" key="5">
    <source>
        <dbReference type="HAMAP-Rule" id="MF_00014"/>
    </source>
</evidence>
<evidence type="ECO:0000256" key="3">
    <source>
        <dbReference type="ARBA" id="ARBA00022552"/>
    </source>
</evidence>
<dbReference type="Gene3D" id="2.30.30.240">
    <property type="entry name" value="PRC-barrel domain"/>
    <property type="match status" value="1"/>
</dbReference>
<evidence type="ECO:0000256" key="4">
    <source>
        <dbReference type="ARBA" id="ARBA00023186"/>
    </source>
</evidence>
<keyword evidence="10" id="KW-1185">Reference proteome</keyword>
<accession>A0A4R7BY62</accession>
<dbReference type="GO" id="GO:0005840">
    <property type="term" value="C:ribosome"/>
    <property type="evidence" value="ECO:0007669"/>
    <property type="project" value="InterPro"/>
</dbReference>
<dbReference type="InterPro" id="IPR002676">
    <property type="entry name" value="RimM_N"/>
</dbReference>
<gene>
    <name evidence="5" type="primary">rimM</name>
    <name evidence="9" type="ORF">EV668_3635</name>
</gene>
<comment type="function">
    <text evidence="5">An accessory protein needed during the final step in the assembly of 30S ribosomal subunit, possibly for assembly of the head region. Essential for efficient processing of 16S rRNA. May be needed both before and after RbfA during the maturation of 16S rRNA. It has affinity for free ribosomal 30S subunits but not for 70S ribosomes.</text>
</comment>
<keyword evidence="3 5" id="KW-0698">rRNA processing</keyword>
<dbReference type="GO" id="GO:0043022">
    <property type="term" value="F:ribosome binding"/>
    <property type="evidence" value="ECO:0007669"/>
    <property type="project" value="InterPro"/>
</dbReference>
<evidence type="ECO:0000313" key="9">
    <source>
        <dbReference type="EMBL" id="TDR89147.1"/>
    </source>
</evidence>
<dbReference type="Proteomes" id="UP000295122">
    <property type="component" value="Unassembled WGS sequence"/>
</dbReference>
<dbReference type="AlphaFoldDB" id="A0A4R7BY62"/>
<reference evidence="9 10" key="1">
    <citation type="submission" date="2019-03" db="EMBL/GenBank/DDBJ databases">
        <title>Genomic Encyclopedia of Type Strains, Phase IV (KMG-IV): sequencing the most valuable type-strain genomes for metagenomic binning, comparative biology and taxonomic classification.</title>
        <authorList>
            <person name="Goeker M."/>
        </authorList>
    </citation>
    <scope>NUCLEOTIDE SEQUENCE [LARGE SCALE GENOMIC DNA]</scope>
    <source>
        <strain evidence="9 10">DSM 25903</strain>
    </source>
</reference>
<comment type="subunit">
    <text evidence="5">Binds ribosomal protein uS19.</text>
</comment>
<dbReference type="InterPro" id="IPR009000">
    <property type="entry name" value="Transl_B-barrel_sf"/>
</dbReference>
<feature type="compositionally biased region" description="Basic and acidic residues" evidence="6">
    <location>
        <begin position="16"/>
        <end position="25"/>
    </location>
</feature>
<evidence type="ECO:0000259" key="7">
    <source>
        <dbReference type="Pfam" id="PF01782"/>
    </source>
</evidence>
<dbReference type="InterPro" id="IPR011961">
    <property type="entry name" value="RimM"/>
</dbReference>
<dbReference type="SUPFAM" id="SSF50447">
    <property type="entry name" value="Translation proteins"/>
    <property type="match status" value="1"/>
</dbReference>
<evidence type="ECO:0000256" key="2">
    <source>
        <dbReference type="ARBA" id="ARBA00022517"/>
    </source>
</evidence>
<proteinExistence type="inferred from homology"/>
<dbReference type="SUPFAM" id="SSF50346">
    <property type="entry name" value="PRC-barrel domain"/>
    <property type="match status" value="1"/>
</dbReference>
<dbReference type="PANTHER" id="PTHR33692">
    <property type="entry name" value="RIBOSOME MATURATION FACTOR RIMM"/>
    <property type="match status" value="1"/>
</dbReference>
<keyword evidence="4 5" id="KW-0143">Chaperone</keyword>
<organism evidence="9 10">
    <name type="scientific">Enterovirga rhinocerotis</name>
    <dbReference type="NCBI Taxonomy" id="1339210"/>
    <lineage>
        <taxon>Bacteria</taxon>
        <taxon>Pseudomonadati</taxon>
        <taxon>Pseudomonadota</taxon>
        <taxon>Alphaproteobacteria</taxon>
        <taxon>Hyphomicrobiales</taxon>
        <taxon>Methylobacteriaceae</taxon>
        <taxon>Enterovirga</taxon>
    </lineage>
</organism>
<protein>
    <recommendedName>
        <fullName evidence="5">Ribosome maturation factor RimM</fullName>
    </recommendedName>
</protein>
<feature type="domain" description="Ribosome maturation factor RimM PRC barrel" evidence="8">
    <location>
        <begin position="150"/>
        <end position="217"/>
    </location>
</feature>
<dbReference type="InterPro" id="IPR011033">
    <property type="entry name" value="PRC_barrel-like_sf"/>
</dbReference>
<feature type="compositionally biased region" description="Basic residues" evidence="6">
    <location>
        <begin position="1"/>
        <end position="10"/>
    </location>
</feature>
<dbReference type="HAMAP" id="MF_00014">
    <property type="entry name" value="Ribosome_mat_RimM"/>
    <property type="match status" value="1"/>
</dbReference>
<dbReference type="GO" id="GO:0006364">
    <property type="term" value="P:rRNA processing"/>
    <property type="evidence" value="ECO:0007669"/>
    <property type="project" value="UniProtKB-UniRule"/>
</dbReference>
<feature type="region of interest" description="Disordered" evidence="6">
    <location>
        <begin position="1"/>
        <end position="55"/>
    </location>
</feature>
<dbReference type="InterPro" id="IPR036976">
    <property type="entry name" value="RimM_N_sf"/>
</dbReference>
<keyword evidence="1 5" id="KW-0963">Cytoplasm</keyword>
<dbReference type="GO" id="GO:0005737">
    <property type="term" value="C:cytoplasm"/>
    <property type="evidence" value="ECO:0007669"/>
    <property type="project" value="UniProtKB-SubCell"/>
</dbReference>
<dbReference type="NCBIfam" id="TIGR02273">
    <property type="entry name" value="16S_RimM"/>
    <property type="match status" value="1"/>
</dbReference>
<name>A0A4R7BY62_9HYPH</name>
<dbReference type="Pfam" id="PF01782">
    <property type="entry name" value="RimM"/>
    <property type="match status" value="1"/>
</dbReference>
<sequence>MLRGGRKAPGRGHAAPRPDRPRDPKPPAGPARPRHAQTGGSPPAPAQPLPPNLVVLGEFGRPHGLAGELRLKSFTDEPKAVGSYGPLTGSDGRSYVLTHLRQAAGDQPDLLVVRVEGVTSREAAEALTRIRLHVPRETLGQPEEDEFFLTDLVGLAVEGPDGFAGRVVAVPDYGGGELLEIAVEGRRRTELLPFTKAFVPVVDIAGGRLAIAPPEGWLDEPTDEG</sequence>
<evidence type="ECO:0000259" key="8">
    <source>
        <dbReference type="Pfam" id="PF24986"/>
    </source>
</evidence>
<dbReference type="Gene3D" id="2.40.30.60">
    <property type="entry name" value="RimM"/>
    <property type="match status" value="1"/>
</dbReference>
<evidence type="ECO:0000256" key="6">
    <source>
        <dbReference type="SAM" id="MobiDB-lite"/>
    </source>
</evidence>
<comment type="caution">
    <text evidence="9">The sequence shown here is derived from an EMBL/GenBank/DDBJ whole genome shotgun (WGS) entry which is preliminary data.</text>
</comment>
<evidence type="ECO:0000313" key="10">
    <source>
        <dbReference type="Proteomes" id="UP000295122"/>
    </source>
</evidence>
<dbReference type="EMBL" id="SNZR01000014">
    <property type="protein sequence ID" value="TDR89147.1"/>
    <property type="molecule type" value="Genomic_DNA"/>
</dbReference>
<dbReference type="Pfam" id="PF24986">
    <property type="entry name" value="PRC_RimM"/>
    <property type="match status" value="1"/>
</dbReference>
<comment type="subcellular location">
    <subcellularLocation>
        <location evidence="5">Cytoplasm</location>
    </subcellularLocation>
</comment>
<comment type="domain">
    <text evidence="5">The PRC barrel domain binds ribosomal protein uS19.</text>
</comment>
<dbReference type="GO" id="GO:0042274">
    <property type="term" value="P:ribosomal small subunit biogenesis"/>
    <property type="evidence" value="ECO:0007669"/>
    <property type="project" value="UniProtKB-UniRule"/>
</dbReference>